<keyword evidence="3" id="KW-1185">Reference proteome</keyword>
<feature type="chain" id="PRO_5045382376" description="Lipoprotein" evidence="1">
    <location>
        <begin position="26"/>
        <end position="116"/>
    </location>
</feature>
<dbReference type="EMBL" id="WHNZ01000007">
    <property type="protein sequence ID" value="NOU98545.1"/>
    <property type="molecule type" value="Genomic_DNA"/>
</dbReference>
<sequence>MKKRLIIFLLNVLLLGILSSCTDTKKPEVSDSQSLKIIIFQGLNYRVSDEKVDDQGIEQKVGEVKSYSNKSGEHYVVDAFSNAYQIGTELYKIKDNDVKEAIAVKTEDTFLKAVRR</sequence>
<accession>A0ABX1ZEL9</accession>
<evidence type="ECO:0000256" key="1">
    <source>
        <dbReference type="SAM" id="SignalP"/>
    </source>
</evidence>
<dbReference type="Proteomes" id="UP000618579">
    <property type="component" value="Unassembled WGS sequence"/>
</dbReference>
<reference evidence="2 3" key="1">
    <citation type="submission" date="2019-10" db="EMBL/GenBank/DDBJ databases">
        <title>Description of Paenibacillus pedi sp. nov.</title>
        <authorList>
            <person name="Carlier A."/>
            <person name="Qi S."/>
        </authorList>
    </citation>
    <scope>NUCLEOTIDE SEQUENCE [LARGE SCALE GENOMIC DNA]</scope>
    <source>
        <strain evidence="2 3">LMG 31457</strain>
    </source>
</reference>
<proteinExistence type="predicted"/>
<comment type="caution">
    <text evidence="2">The sequence shown here is derived from an EMBL/GenBank/DDBJ whole genome shotgun (WGS) entry which is preliminary data.</text>
</comment>
<protein>
    <recommendedName>
        <fullName evidence="4">Lipoprotein</fullName>
    </recommendedName>
</protein>
<feature type="signal peptide" evidence="1">
    <location>
        <begin position="1"/>
        <end position="25"/>
    </location>
</feature>
<evidence type="ECO:0000313" key="2">
    <source>
        <dbReference type="EMBL" id="NOU98545.1"/>
    </source>
</evidence>
<evidence type="ECO:0000313" key="3">
    <source>
        <dbReference type="Proteomes" id="UP000618579"/>
    </source>
</evidence>
<gene>
    <name evidence="2" type="ORF">GC097_00705</name>
</gene>
<keyword evidence="1" id="KW-0732">Signal</keyword>
<organism evidence="2 3">
    <name type="scientific">Paenibacillus planticolens</name>
    <dbReference type="NCBI Taxonomy" id="2654976"/>
    <lineage>
        <taxon>Bacteria</taxon>
        <taxon>Bacillati</taxon>
        <taxon>Bacillota</taxon>
        <taxon>Bacilli</taxon>
        <taxon>Bacillales</taxon>
        <taxon>Paenibacillaceae</taxon>
        <taxon>Paenibacillus</taxon>
    </lineage>
</organism>
<dbReference type="PROSITE" id="PS51257">
    <property type="entry name" value="PROKAR_LIPOPROTEIN"/>
    <property type="match status" value="1"/>
</dbReference>
<name>A0ABX1ZEL9_9BACL</name>
<dbReference type="RefSeq" id="WP_171681433.1">
    <property type="nucleotide sequence ID" value="NZ_WHNZ01000007.1"/>
</dbReference>
<evidence type="ECO:0008006" key="4">
    <source>
        <dbReference type="Google" id="ProtNLM"/>
    </source>
</evidence>